<proteinExistence type="inferred from homology"/>
<keyword evidence="5 6" id="KW-0472">Membrane</keyword>
<feature type="domain" description="EamA" evidence="7">
    <location>
        <begin position="150"/>
        <end position="284"/>
    </location>
</feature>
<sequence length="289" mass="31780">MSIGIIYAFVAMLCWGFGDFLIQRSTRRLGNWETLFLITFFGAIILLPFSFFKIIPFLNNTGAAFWVVIIAALAMLVAAISEFESLRVGKITVIEPIWSMEIPMSVFLAFIVLSEKLSWFTLVIILSLLVGLVLVSVRETKHFKNIFLERGALIALFAALAMGATNFFVGWGARETDPILVNFIMNVVLFVCSGLFLLYKGKLISVVSDFKKAPLSLSTMVIADNVAWVAFAFAMALAPIGIAVALSESYIIIAVILGFLINKEKLQLHQKIGLIMAVISAIILASLVV</sequence>
<reference evidence="8 9" key="1">
    <citation type="journal article" date="2015" name="Nature">
        <title>rRNA introns, odd ribosomes, and small enigmatic genomes across a large radiation of phyla.</title>
        <authorList>
            <person name="Brown C.T."/>
            <person name="Hug L.A."/>
            <person name="Thomas B.C."/>
            <person name="Sharon I."/>
            <person name="Castelle C.J."/>
            <person name="Singh A."/>
            <person name="Wilkins M.J."/>
            <person name="Williams K.H."/>
            <person name="Banfield J.F."/>
        </authorList>
    </citation>
    <scope>NUCLEOTIDE SEQUENCE [LARGE SCALE GENOMIC DNA]</scope>
</reference>
<accession>A0A0G0JG35</accession>
<dbReference type="SUPFAM" id="SSF103481">
    <property type="entry name" value="Multidrug resistance efflux transporter EmrE"/>
    <property type="match status" value="2"/>
</dbReference>
<dbReference type="AlphaFoldDB" id="A0A0G0JG35"/>
<dbReference type="Pfam" id="PF00892">
    <property type="entry name" value="EamA"/>
    <property type="match status" value="2"/>
</dbReference>
<dbReference type="InterPro" id="IPR037185">
    <property type="entry name" value="EmrE-like"/>
</dbReference>
<dbReference type="PANTHER" id="PTHR32322">
    <property type="entry name" value="INNER MEMBRANE TRANSPORTER"/>
    <property type="match status" value="1"/>
</dbReference>
<keyword evidence="4 6" id="KW-1133">Transmembrane helix</keyword>
<dbReference type="GO" id="GO:0016020">
    <property type="term" value="C:membrane"/>
    <property type="evidence" value="ECO:0007669"/>
    <property type="project" value="UniProtKB-SubCell"/>
</dbReference>
<evidence type="ECO:0000256" key="1">
    <source>
        <dbReference type="ARBA" id="ARBA00004141"/>
    </source>
</evidence>
<organism evidence="8 9">
    <name type="scientific">Candidatus Nomurabacteria bacterium GW2011_GWB1_37_5</name>
    <dbReference type="NCBI Taxonomy" id="1618742"/>
    <lineage>
        <taxon>Bacteria</taxon>
        <taxon>Candidatus Nomuraibacteriota</taxon>
    </lineage>
</organism>
<protein>
    <submittedName>
        <fullName evidence="8">Putative membrane protein</fullName>
    </submittedName>
</protein>
<evidence type="ECO:0000256" key="6">
    <source>
        <dbReference type="SAM" id="Phobius"/>
    </source>
</evidence>
<evidence type="ECO:0000256" key="5">
    <source>
        <dbReference type="ARBA" id="ARBA00023136"/>
    </source>
</evidence>
<comment type="subcellular location">
    <subcellularLocation>
        <location evidence="1">Membrane</location>
        <topology evidence="1">Multi-pass membrane protein</topology>
    </subcellularLocation>
</comment>
<dbReference type="InterPro" id="IPR000620">
    <property type="entry name" value="EamA_dom"/>
</dbReference>
<evidence type="ECO:0000256" key="4">
    <source>
        <dbReference type="ARBA" id="ARBA00022989"/>
    </source>
</evidence>
<evidence type="ECO:0000256" key="2">
    <source>
        <dbReference type="ARBA" id="ARBA00007362"/>
    </source>
</evidence>
<feature type="transmembrane region" description="Helical" evidence="6">
    <location>
        <begin position="151"/>
        <end position="173"/>
    </location>
</feature>
<feature type="transmembrane region" description="Helical" evidence="6">
    <location>
        <begin position="93"/>
        <end position="113"/>
    </location>
</feature>
<feature type="transmembrane region" description="Helical" evidence="6">
    <location>
        <begin position="179"/>
        <end position="201"/>
    </location>
</feature>
<evidence type="ECO:0000313" key="9">
    <source>
        <dbReference type="Proteomes" id="UP000033876"/>
    </source>
</evidence>
<evidence type="ECO:0000313" key="8">
    <source>
        <dbReference type="EMBL" id="KKQ35744.1"/>
    </source>
</evidence>
<evidence type="ECO:0000259" key="7">
    <source>
        <dbReference type="Pfam" id="PF00892"/>
    </source>
</evidence>
<name>A0A0G0JG35_9BACT</name>
<keyword evidence="3 6" id="KW-0812">Transmembrane</keyword>
<feature type="transmembrane region" description="Helical" evidence="6">
    <location>
        <begin position="119"/>
        <end position="139"/>
    </location>
</feature>
<feature type="transmembrane region" description="Helical" evidence="6">
    <location>
        <begin position="213"/>
        <end position="234"/>
    </location>
</feature>
<feature type="domain" description="EamA" evidence="7">
    <location>
        <begin position="3"/>
        <end position="136"/>
    </location>
</feature>
<feature type="transmembrane region" description="Helical" evidence="6">
    <location>
        <begin position="34"/>
        <end position="57"/>
    </location>
</feature>
<dbReference type="InterPro" id="IPR050638">
    <property type="entry name" value="AA-Vitamin_Transporters"/>
</dbReference>
<gene>
    <name evidence="8" type="ORF">US50_C0006G0017</name>
</gene>
<feature type="transmembrane region" description="Helical" evidence="6">
    <location>
        <begin position="63"/>
        <end position="81"/>
    </location>
</feature>
<comment type="caution">
    <text evidence="8">The sequence shown here is derived from an EMBL/GenBank/DDBJ whole genome shotgun (WGS) entry which is preliminary data.</text>
</comment>
<feature type="transmembrane region" description="Helical" evidence="6">
    <location>
        <begin position="240"/>
        <end position="260"/>
    </location>
</feature>
<dbReference type="Proteomes" id="UP000033876">
    <property type="component" value="Unassembled WGS sequence"/>
</dbReference>
<dbReference type="EMBL" id="LBTF01000006">
    <property type="protein sequence ID" value="KKQ35744.1"/>
    <property type="molecule type" value="Genomic_DNA"/>
</dbReference>
<feature type="transmembrane region" description="Helical" evidence="6">
    <location>
        <begin position="6"/>
        <end position="22"/>
    </location>
</feature>
<feature type="transmembrane region" description="Helical" evidence="6">
    <location>
        <begin position="272"/>
        <end position="288"/>
    </location>
</feature>
<evidence type="ECO:0000256" key="3">
    <source>
        <dbReference type="ARBA" id="ARBA00022692"/>
    </source>
</evidence>
<dbReference type="PANTHER" id="PTHR32322:SF2">
    <property type="entry name" value="EAMA DOMAIN-CONTAINING PROTEIN"/>
    <property type="match status" value="1"/>
</dbReference>
<comment type="similarity">
    <text evidence="2">Belongs to the EamA transporter family.</text>
</comment>